<sequence>MKWQKKNIHPEWYPDSKVYCDGKHIMTVGSTKKQLNVDIWSGNHPFFTGSQKIIDTEGRVERFIRKYNIKDK</sequence>
<evidence type="ECO:0000256" key="7">
    <source>
        <dbReference type="ARBA" id="ARBA00035529"/>
    </source>
</evidence>
<evidence type="ECO:0000256" key="3">
    <source>
        <dbReference type="ARBA" id="ARBA00022884"/>
    </source>
</evidence>
<dbReference type="NCBIfam" id="TIGR00105">
    <property type="entry name" value="L31"/>
    <property type="match status" value="1"/>
</dbReference>
<keyword evidence="4 9" id="KW-0689">Ribosomal protein</keyword>
<dbReference type="InterPro" id="IPR027491">
    <property type="entry name" value="Ribosomal_bL31_A"/>
</dbReference>
<evidence type="ECO:0000256" key="8">
    <source>
        <dbReference type="ARBA" id="ARBA00035687"/>
    </source>
</evidence>
<protein>
    <recommendedName>
        <fullName evidence="8">Large ribosomal subunit protein bL31</fullName>
    </recommendedName>
    <alternativeName>
        <fullName evidence="7">50S ribosomal protein L31, chloroplastic</fullName>
    </alternativeName>
    <alternativeName>
        <fullName evidence="6">Large ribosomal subunit protein bL31c</fullName>
    </alternativeName>
</protein>
<dbReference type="EMBL" id="MH281627">
    <property type="protein sequence ID" value="AYR05813.1"/>
    <property type="molecule type" value="Genomic_DNA"/>
</dbReference>
<evidence type="ECO:0000256" key="5">
    <source>
        <dbReference type="ARBA" id="ARBA00023274"/>
    </source>
</evidence>
<dbReference type="GO" id="GO:0005840">
    <property type="term" value="C:ribosome"/>
    <property type="evidence" value="ECO:0007669"/>
    <property type="project" value="UniProtKB-KW"/>
</dbReference>
<dbReference type="SUPFAM" id="SSF143800">
    <property type="entry name" value="L28p-like"/>
    <property type="match status" value="1"/>
</dbReference>
<dbReference type="AlphaFoldDB" id="A0A3G3MG55"/>
<evidence type="ECO:0000256" key="2">
    <source>
        <dbReference type="ARBA" id="ARBA00022730"/>
    </source>
</evidence>
<keyword evidence="3" id="KW-0694">RNA-binding</keyword>
<keyword evidence="5" id="KW-0687">Ribonucleoprotein</keyword>
<dbReference type="InterPro" id="IPR042105">
    <property type="entry name" value="Ribosomal_bL31_sf"/>
</dbReference>
<dbReference type="PANTHER" id="PTHR33280:SF1">
    <property type="entry name" value="LARGE RIBOSOMAL SUBUNIT PROTEIN BL31C"/>
    <property type="match status" value="1"/>
</dbReference>
<dbReference type="GO" id="GO:0003735">
    <property type="term" value="F:structural constituent of ribosome"/>
    <property type="evidence" value="ECO:0007669"/>
    <property type="project" value="InterPro"/>
</dbReference>
<dbReference type="GO" id="GO:0019843">
    <property type="term" value="F:rRNA binding"/>
    <property type="evidence" value="ECO:0007669"/>
    <property type="project" value="UniProtKB-KW"/>
</dbReference>
<dbReference type="Pfam" id="PF01197">
    <property type="entry name" value="Ribosomal_L31"/>
    <property type="match status" value="1"/>
</dbReference>
<evidence type="ECO:0000313" key="9">
    <source>
        <dbReference type="EMBL" id="AYR05813.1"/>
    </source>
</evidence>
<keyword evidence="2" id="KW-0699">rRNA-binding</keyword>
<dbReference type="PROSITE" id="PS01143">
    <property type="entry name" value="RIBOSOMAL_L31"/>
    <property type="match status" value="1"/>
</dbReference>
<dbReference type="InterPro" id="IPR002150">
    <property type="entry name" value="Ribosomal_bL31"/>
</dbReference>
<reference evidence="9" key="1">
    <citation type="journal article" date="2018" name="Genome Biol. Evol.">
        <title>Mitochondrial and Plastid Genomes from Coralline Red Algae Provide Insights into the Incongruent Evolutionary Histories of Organelles.</title>
        <authorList>
            <person name="Lee J."/>
            <person name="Song H.J."/>
            <person name="In Park S."/>
            <person name="Lee Y.M."/>
            <person name="Jeong S.Y."/>
            <person name="Oh Cho T."/>
            <person name="Kim J.H."/>
            <person name="Choi H.G."/>
            <person name="Choi C.G."/>
            <person name="Nelson W.A."/>
            <person name="Fredericq S."/>
            <person name="Bhattacharya D."/>
            <person name="Su Yoon H."/>
        </authorList>
    </citation>
    <scope>NUCLEOTIDE SEQUENCE</scope>
</reference>
<evidence type="ECO:0000256" key="4">
    <source>
        <dbReference type="ARBA" id="ARBA00022980"/>
    </source>
</evidence>
<proteinExistence type="inferred from homology"/>
<dbReference type="Gene3D" id="4.10.830.30">
    <property type="entry name" value="Ribosomal protein L31"/>
    <property type="match status" value="1"/>
</dbReference>
<dbReference type="NCBIfam" id="NF001809">
    <property type="entry name" value="PRK00528.1"/>
    <property type="match status" value="1"/>
</dbReference>
<keyword evidence="9" id="KW-0934">Plastid</keyword>
<name>A0A3G3MG55_9FLOR</name>
<dbReference type="GO" id="GO:1990904">
    <property type="term" value="C:ribonucleoprotein complex"/>
    <property type="evidence" value="ECO:0007669"/>
    <property type="project" value="UniProtKB-KW"/>
</dbReference>
<evidence type="ECO:0000256" key="1">
    <source>
        <dbReference type="ARBA" id="ARBA00009296"/>
    </source>
</evidence>
<dbReference type="GO" id="GO:0006412">
    <property type="term" value="P:translation"/>
    <property type="evidence" value="ECO:0007669"/>
    <property type="project" value="InterPro"/>
</dbReference>
<dbReference type="PRINTS" id="PR01249">
    <property type="entry name" value="RIBOSOMALL31"/>
</dbReference>
<evidence type="ECO:0000256" key="6">
    <source>
        <dbReference type="ARBA" id="ARBA00035270"/>
    </source>
</evidence>
<comment type="similarity">
    <text evidence="1">Belongs to the bacterial ribosomal protein bL31 family. Type A subfamily.</text>
</comment>
<gene>
    <name evidence="9" type="primary">rpl31</name>
</gene>
<dbReference type="PANTHER" id="PTHR33280">
    <property type="entry name" value="50S RIBOSOMAL PROTEIN L31, CHLOROPLASTIC"/>
    <property type="match status" value="1"/>
</dbReference>
<geneLocation type="plastid" evidence="9"/>
<dbReference type="HAMAP" id="MF_00501">
    <property type="entry name" value="Ribosomal_bL31_1"/>
    <property type="match status" value="1"/>
</dbReference>
<dbReference type="InterPro" id="IPR034704">
    <property type="entry name" value="Ribosomal_bL28/bL31-like_sf"/>
</dbReference>
<organism evidence="9">
    <name type="scientific">Lithothamnion sp</name>
    <dbReference type="NCBI Taxonomy" id="1940749"/>
    <lineage>
        <taxon>Eukaryota</taxon>
        <taxon>Rhodophyta</taxon>
        <taxon>Florideophyceae</taxon>
        <taxon>Corallinophycidae</taxon>
        <taxon>Hapalidiales</taxon>
        <taxon>Hapalidiaceae</taxon>
        <taxon>Melobesioideae</taxon>
        <taxon>Lithothamnion</taxon>
    </lineage>
</organism>
<accession>A0A3G3MG55</accession>